<dbReference type="NCBIfam" id="NF038353">
    <property type="entry name" value="FxLYD_dom"/>
    <property type="match status" value="1"/>
</dbReference>
<comment type="similarity">
    <text evidence="1">Belongs to the serine-aspartate repeat-containing protein (SDr) family.</text>
</comment>
<dbReference type="SUPFAM" id="SSF49452">
    <property type="entry name" value="Starch-binding domain-like"/>
    <property type="match status" value="18"/>
</dbReference>
<comment type="caution">
    <text evidence="4">The sequence shown here is derived from an EMBL/GenBank/DDBJ whole genome shotgun (WGS) entry which is preliminary data.</text>
</comment>
<dbReference type="PANTHER" id="PTHR36108">
    <property type="entry name" value="COLOSSIN-B-RELATED"/>
    <property type="match status" value="1"/>
</dbReference>
<dbReference type="RefSeq" id="WP_206935383.1">
    <property type="nucleotide sequence ID" value="NZ_JAEKJY010000005.1"/>
</dbReference>
<evidence type="ECO:0000256" key="2">
    <source>
        <dbReference type="ARBA" id="ARBA00022525"/>
    </source>
</evidence>
<dbReference type="Proteomes" id="UP000663970">
    <property type="component" value="Unassembled WGS sequence"/>
</dbReference>
<organism evidence="4 5">
    <name type="scientific">Halobacillus kuroshimensis</name>
    <dbReference type="NCBI Taxonomy" id="302481"/>
    <lineage>
        <taxon>Bacteria</taxon>
        <taxon>Bacillati</taxon>
        <taxon>Bacillota</taxon>
        <taxon>Bacilli</taxon>
        <taxon>Bacillales</taxon>
        <taxon>Bacillaceae</taxon>
        <taxon>Halobacillus</taxon>
    </lineage>
</organism>
<dbReference type="Gene3D" id="2.60.40.1170">
    <property type="entry name" value="Mu homology domain, subdomain B"/>
    <property type="match status" value="1"/>
</dbReference>
<dbReference type="InterPro" id="IPR008969">
    <property type="entry name" value="CarboxyPept-like_regulatory"/>
</dbReference>
<dbReference type="Gene3D" id="2.60.40.1120">
    <property type="entry name" value="Carboxypeptidase-like, regulatory domain"/>
    <property type="match status" value="30"/>
</dbReference>
<reference evidence="4 5" key="1">
    <citation type="submission" date="2020-12" db="EMBL/GenBank/DDBJ databases">
        <title>Oil enriched cultivation method for isolating marine PHA-producing bacteria.</title>
        <authorList>
            <person name="Zheng W."/>
            <person name="Yu S."/>
            <person name="Huang Y."/>
        </authorList>
    </citation>
    <scope>NUCLEOTIDE SEQUENCE [LARGE SCALE GENOMIC DNA]</scope>
    <source>
        <strain evidence="4 5">SY-2-6</strain>
    </source>
</reference>
<dbReference type="PANTHER" id="PTHR36108:SF13">
    <property type="entry name" value="COLOSSIN-B-RELATED"/>
    <property type="match status" value="1"/>
</dbReference>
<dbReference type="InterPro" id="IPR047676">
    <property type="entry name" value="FxLYD_dom"/>
</dbReference>
<sequence>MAFPSNDQFQPFILGAEPIYDLVGDENPDYVDIVGDSQYPAGFFSYDGENIYFRIRLNDDPLNNQGTGFRNSAWGVLVNTSGAPGVYDWLVNVDGLDTSINLIENTVQEFNSWTDSAEGTDGSGTPNYSRPIVNFDVARAVMTNDGSDFGGDPDYFIDFQFSASVFFQTLGITEETPLQFLIFSSANANNYNKDSLRVNEDFEFVDAFSNPVSPEDGDIRAVLETTKTIIAGPLSILNGEEGIWDLEVTVTNTGRSLARQIVVDDLIQIDLLASVSNISASTGSAVYNSAMTTLSWDIGNLTPGATALLTYTIVGIFTTPGTQPLNTVTTTGVDDYSGEQLPDEVVTNLIEVQVDGAITGQVISGETGLPLTGVTVELRDSMNVLVATVVTNGNGEYSLNGIAPGDYTVTYVYPDFMTVVEPVTLNSGEIEVINVLLNPEAGSILGTVISSGNVPLPGAEVNLIDSFNAIIATEVTDVQGDYVFNSVSPGSYVLTVSAPTYQAETRGTSVQSNQTTIEDFELAGSPGTVTGTVQTDASDPIPSAVIEVLDAGNNVIVSTTTDALGVYFIDALAPGTYTLRTTATGYQTSFLGFSVEQGEMVNQDVTLVDQPGSLSGEVTDDATGASIEDATVQVVNQSGVTVASVLTDPFGNYTIPSLPPGSYTVTVSHAGYAVQTVGAIITPGNVTTLDVQLLRNAGDLEGIVEDENNQPLSNATVQLLLNGVAIASTLTDITGAYSLPNLEPGNYNVRASAVDYQIQVLGAQINEGDITIVNFTLLPQPGVLEGTILDNGMSAVPGSVITVRTDAGNVVVATGVTDENGFYTIPQLAPGSYNVTVTAHNYQSSSQGVFIDSNMTSTADFTLLPNPVSIEGTVINNQTGAPLTSAEIEVRILDANGSVIQTTFTDTNGKYLVDQLAPGTYTLFASFQGYQTNFSTVTIPPGGMETVDIGMTPNPGTIMGTIDSLLSGDPISGAVLKVIDQNNVQVDSVVADQNGHYTIAGLPPGSYSIVASAEGFETKVGGAIVLAGSTSVVDLSLDAQPGTIIGTITPVQPNTLVQLYSAENVFLISTLADAAGNYGFMNLAPGSYIVSASAPDYSTVSAGALVVSNQSTTVDLTLNANPASFSGQVVDEGGEPIGNATISVLDAYETPIGIAGTDADGFYSIANIPAGPSTIVVSAPGYSLVLSEIILPPGGDVSDVDFVLLANPGGINGEVTDADTGSALPNAVVVVRESGTEDQAVATVTTDPFGNYTVTGLSPGSYTITASLTGYGTQTFGVTVVSDMNANGNIALSQVRGSIEGQLIDSDGNPITGAGLQVRLLNELNVVIATTLAQPDGSFQFENILPGSYIVSANATGYQSGSVGVTVEADETSQATLSLVPFPATLTGQVLNQLTGIGIDGSSVTVTDPFTGNIIGDTFTDADGNFILNNLAAGSYNVTASASGFGSVSTSVLLESGNTTAVVLSLSPNPGEVTGSVSDRMTGEPLGGASVEIFDETGAFILSTSTNSNGNFSAFGLSPGNYTAMASLEGYSSQLIGFTVVSGETSVASFSLDPDPSTIQGIVTDEDGDPLAGAEIVVRQFTSTGPIIATAITDTNGDYLITSLPQGSYVIIAKAIGYAQETSSVVLEPGSTVTENFVLMEQPSAVEGVVSATGSGDVLEGVLVQVFDTNGVLVATAQTGANGTYRVDGLSPGEYTATFSHPDYQQLSVRFTTMADATTVVDVGLELNPGAIAGQVLDPDRVPLTGASVRVFPSLGLLPIATLVTDGTGSFSISSLTPGSYLLVASFENYSTAQTGVTVYPNDTSSATIFLSPTPASFSGNVRSSSGVPIPNASVVVLDQNETVLESTVTDGDGNYGFSNLPPGNLQVVVRAADFAGATQGVILETGDQIEHVDFVLNLNPGSVQGQVTDAVTGLPVVGAIAVIRTVAGVPVIVASSSTDENGNYFIDGLASGSYSISCAASGYAVTTVGAIVGSGQTTTADLSLSPVVGTVIGVVTDPDGLPILDSRIEIRVFDQAGNLIETVLGDALGEFSVSDLSPGSYTLSVTAPDYAATTVGVTIEAGETSIVGIPLGLTPARVLGQVIDAATLDPIGGALITVTDVNGLPITGAVTDSEGNFSISGLPPSPMIISAVAANYGAASAAVLLSPGAVVTTTLALQPNPGGVAGSVSSEDSGDPIVGAVVEIIDRTGALIATVVTDPDGAFQFSGLATGVYRLNVSAEGFGNANQDIEVISGQLAQTDFSLSENPGRLEGLVIEQDSGVPVIGATVVIREGSPTGPVVVATATDSDGDFAVSGLTPGVYAVTVSSSSLRSQTATISISADATSFVRFELSPGPGTLEGVVTSSVSEVRLRNVAIFVIGDEGTLIVTTQTDDEGRYRVGGLEPGTYTVVFSNPSYQSMSIGGDIFAGQTTVVNAGLSPDPGRVEGFVFDAFDELPLSGAVVQLYPVQGLVPVATAVTDQDGSYVFEGAAPGSYILTAAIAGYAAATTGVVVLAGEIASVDLFLVEDPASINGTVTDINGMPIQGASVRVVDRNGTVVGIGFTSADGAFAIGNLPPGSYTLIFRAAGFGDFVTGVILSQGEATVVDAVLEAFAGTVTGIVFDTRTDLPVAGARLEVRRLEDGSTTIVTGTSSDSAGAYIVRGLSPGVYTITASVTGYGTNIVTVVVETGETERINIPLSSLSGGVEGQILDAAGDPLAEQGISIQVYDNDGKLVEAVLADPSGNFAVENLSLGEYVLVISAPGYGTAAVEVSIVAGQTLEVTIILEEDPGTLSVSVTDAETGDPVTGASVTVALPDGTVVGAGTTDSNGDGLITGLPPGELNVFTSKENYIVDLQIVEIDPNVVLELSVSLDPIPLGRVIGQVADERTTAPIAGAEVDLINSDGVTIASTTTDQDGLFRFEDVPSGTYRLRMTRPGYEADTITIEVVEGETTYVREELAFSDPCILNQRKASCTVENLNCREISDPNNREVVLVNLPNGEEVPLEMVRIVTNFDITITIIGTDGICVSDPVEHCVYHQVLMCAPRGTVIDCSVAVAGCQVELVCRNGRLNNVVLGLLLEQNLQSQMSGVIHIEQIDRSEEIKQREGCIRVTRVLDWVRACVEKEIIISGEGLTFSCGFE</sequence>
<evidence type="ECO:0000256" key="3">
    <source>
        <dbReference type="ARBA" id="ARBA00022729"/>
    </source>
</evidence>
<keyword evidence="5" id="KW-1185">Reference proteome</keyword>
<gene>
    <name evidence="4" type="ORF">JF544_16235</name>
</gene>
<proteinExistence type="inferred from homology"/>
<accession>A0ABS3DZM7</accession>
<dbReference type="EMBL" id="JAEKJY010000005">
    <property type="protein sequence ID" value="MBN8236810.1"/>
    <property type="molecule type" value="Genomic_DNA"/>
</dbReference>
<dbReference type="SUPFAM" id="SSF49464">
    <property type="entry name" value="Carboxypeptidase regulatory domain-like"/>
    <property type="match status" value="12"/>
</dbReference>
<dbReference type="Pfam" id="PF13620">
    <property type="entry name" value="CarboxypepD_reg"/>
    <property type="match status" value="29"/>
</dbReference>
<dbReference type="InterPro" id="IPR013784">
    <property type="entry name" value="Carb-bd-like_fold"/>
</dbReference>
<keyword evidence="2" id="KW-0964">Secreted</keyword>
<evidence type="ECO:0000256" key="1">
    <source>
        <dbReference type="ARBA" id="ARBA00007257"/>
    </source>
</evidence>
<keyword evidence="3" id="KW-0732">Signal</keyword>
<evidence type="ECO:0000313" key="5">
    <source>
        <dbReference type="Proteomes" id="UP000663970"/>
    </source>
</evidence>
<protein>
    <submittedName>
        <fullName evidence="4">Carboxypeptidase regulatory-like domain-containing protein</fullName>
    </submittedName>
</protein>
<evidence type="ECO:0000313" key="4">
    <source>
        <dbReference type="EMBL" id="MBN8236810.1"/>
    </source>
</evidence>
<name>A0ABS3DZM7_9BACI</name>